<evidence type="ECO:0000256" key="1">
    <source>
        <dbReference type="SAM" id="Phobius"/>
    </source>
</evidence>
<evidence type="ECO:0000313" key="2">
    <source>
        <dbReference type="EMBL" id="EPI12575.1"/>
    </source>
</evidence>
<sequence>MNNPFKIRGINADYALTGIYSHNFILELLYEFGFILGVIIVLLIIITILLTLHNKGNGDKTHISLLLISIWVPYLLISSTIWVTPFFWLFLGIFLNQSDVSLKRRFFVVFRSN</sequence>
<gene>
    <name evidence="2" type="ORF">D356_01474</name>
</gene>
<dbReference type="AlphaFoldDB" id="A0AB73AD84"/>
<keyword evidence="1" id="KW-0812">Transmembrane</keyword>
<proteinExistence type="predicted"/>
<comment type="caution">
    <text evidence="2">The sequence shown here is derived from an EMBL/GenBank/DDBJ whole genome shotgun (WGS) entry which is preliminary data.</text>
</comment>
<evidence type="ECO:0000313" key="3">
    <source>
        <dbReference type="Proteomes" id="UP000014622"/>
    </source>
</evidence>
<organism evidence="2 3">
    <name type="scientific">Enterococcus faecium SD2A-2</name>
    <dbReference type="NCBI Taxonomy" id="1244154"/>
    <lineage>
        <taxon>Bacteria</taxon>
        <taxon>Bacillati</taxon>
        <taxon>Bacillota</taxon>
        <taxon>Bacilli</taxon>
        <taxon>Lactobacillales</taxon>
        <taxon>Enterococcaceae</taxon>
        <taxon>Enterococcus</taxon>
    </lineage>
</organism>
<accession>A0AB73AD84</accession>
<protein>
    <recommendedName>
        <fullName evidence="4">O-antigen polymerase</fullName>
    </recommendedName>
</protein>
<feature type="transmembrane region" description="Helical" evidence="1">
    <location>
        <begin position="70"/>
        <end position="95"/>
    </location>
</feature>
<dbReference type="Proteomes" id="UP000014622">
    <property type="component" value="Unassembled WGS sequence"/>
</dbReference>
<dbReference type="EMBL" id="ATIT01000090">
    <property type="protein sequence ID" value="EPI12575.1"/>
    <property type="molecule type" value="Genomic_DNA"/>
</dbReference>
<feature type="transmembrane region" description="Helical" evidence="1">
    <location>
        <begin position="28"/>
        <end position="50"/>
    </location>
</feature>
<evidence type="ECO:0008006" key="4">
    <source>
        <dbReference type="Google" id="ProtNLM"/>
    </source>
</evidence>
<reference evidence="2 3" key="1">
    <citation type="submission" date="2013-06" db="EMBL/GenBank/DDBJ databases">
        <authorList>
            <person name="Weinstock G."/>
            <person name="Sodergren E."/>
            <person name="Lobos E.A."/>
            <person name="Fulton L."/>
            <person name="Fulton R."/>
            <person name="Courtney L."/>
            <person name="Fronick C."/>
            <person name="O'Laughlin M."/>
            <person name="Godfrey J."/>
            <person name="Wilson R.M."/>
            <person name="Miner T."/>
            <person name="Farmer C."/>
            <person name="Delehaunty K."/>
            <person name="Cordes M."/>
            <person name="Minx P."/>
            <person name="Tomlinson C."/>
            <person name="Chen J."/>
            <person name="Wollam A."/>
            <person name="Pepin K.H."/>
            <person name="Bhonagiri V."/>
            <person name="Zhang X."/>
            <person name="Warren W."/>
            <person name="Mitreva M."/>
            <person name="Mardis E.R."/>
            <person name="Wilson R.K."/>
        </authorList>
    </citation>
    <scope>NUCLEOTIDE SEQUENCE [LARGE SCALE GENOMIC DNA]</scope>
    <source>
        <strain evidence="2 3">SD2A-2</strain>
    </source>
</reference>
<name>A0AB73AD84_ENTFC</name>
<keyword evidence="1" id="KW-1133">Transmembrane helix</keyword>
<keyword evidence="1" id="KW-0472">Membrane</keyword>